<organism evidence="1 2">
    <name type="scientific">Agrocybe pediades</name>
    <dbReference type="NCBI Taxonomy" id="84607"/>
    <lineage>
        <taxon>Eukaryota</taxon>
        <taxon>Fungi</taxon>
        <taxon>Dikarya</taxon>
        <taxon>Basidiomycota</taxon>
        <taxon>Agaricomycotina</taxon>
        <taxon>Agaricomycetes</taxon>
        <taxon>Agaricomycetidae</taxon>
        <taxon>Agaricales</taxon>
        <taxon>Agaricineae</taxon>
        <taxon>Strophariaceae</taxon>
        <taxon>Agrocybe</taxon>
    </lineage>
</organism>
<evidence type="ECO:0000313" key="2">
    <source>
        <dbReference type="Proteomes" id="UP000521872"/>
    </source>
</evidence>
<comment type="caution">
    <text evidence="1">The sequence shown here is derived from an EMBL/GenBank/DDBJ whole genome shotgun (WGS) entry which is preliminary data.</text>
</comment>
<dbReference type="Proteomes" id="UP000521872">
    <property type="component" value="Unassembled WGS sequence"/>
</dbReference>
<sequence>MRSTLNVEALDEASSLTFIFFSSKTYFRNMMQWVVAPTNPEFTIQAGAAPSLGHRFVHECTQRHNYDDACSLCTIGCANVLYAVSKCGSSLHVMQWPGHRKYYASPVYHNDEFLSATTSLSPTMVQSSWQFLRIQQQIRWVFEAIRMAEVKPPPRAPSKLISPIVKKDPHPKGLYRIRSSAGNHLLTMPVNTNDSEGKIVPYVSQLLVCHCVA</sequence>
<name>A0A8H4R1K8_9AGAR</name>
<keyword evidence="2" id="KW-1185">Reference proteome</keyword>
<dbReference type="AlphaFoldDB" id="A0A8H4R1K8"/>
<reference evidence="1 2" key="1">
    <citation type="submission" date="2019-12" db="EMBL/GenBank/DDBJ databases">
        <authorList>
            <person name="Floudas D."/>
            <person name="Bentzer J."/>
            <person name="Ahren D."/>
            <person name="Johansson T."/>
            <person name="Persson P."/>
            <person name="Tunlid A."/>
        </authorList>
    </citation>
    <scope>NUCLEOTIDE SEQUENCE [LARGE SCALE GENOMIC DNA]</scope>
    <source>
        <strain evidence="1 2">CBS 102.39</strain>
    </source>
</reference>
<evidence type="ECO:0000313" key="1">
    <source>
        <dbReference type="EMBL" id="KAF4621695.1"/>
    </source>
</evidence>
<proteinExistence type="predicted"/>
<gene>
    <name evidence="1" type="ORF">D9613_012833</name>
</gene>
<dbReference type="EMBL" id="JAACJL010000005">
    <property type="protein sequence ID" value="KAF4621695.1"/>
    <property type="molecule type" value="Genomic_DNA"/>
</dbReference>
<accession>A0A8H4R1K8</accession>
<protein>
    <submittedName>
        <fullName evidence="1">Uncharacterized protein</fullName>
    </submittedName>
</protein>